<accession>A0ABU5DQT9</accession>
<dbReference type="EMBL" id="JAXCLA010000011">
    <property type="protein sequence ID" value="MDY0748687.1"/>
    <property type="molecule type" value="Genomic_DNA"/>
</dbReference>
<keyword evidence="3" id="KW-0732">Signal</keyword>
<feature type="compositionally biased region" description="Polar residues" evidence="4">
    <location>
        <begin position="1775"/>
        <end position="1793"/>
    </location>
</feature>
<sequence length="1932" mass="188575">MKNSLNRAYRLVWNEATGTYVAVAETTRARGKRASGAVRAAATGLLVALASHAAWALDPGTLPRGANVAAGSAGFTQSGNALNVQQSSQKLVINWGSFDIGSAASVNFSQPSSSAIALNRVSSGVPTQIEGALNANGNVWVLNSAGVVFGKTAQVNVGGLVASSLTLSDGDFQSGRYTFSNDSGAAGTVSNAGSINARGGVVALVAPVVRNSGSIAASTVALAAGDQVTLDFKGDGLLSYTIDRAALGALVENSGSISGDTVSLSARSASAAVATVVNNEGVIEATGLSESGGHIVLDGGDNGAVHVAGTLDASSAAAQGGSITVTGHAITLDGGATLAADGATGGGSIHVGGGYQGKDTSLLNATTVSADSSVTASASATANGNGGEVVFWSDDHTSFAGRIGIRGGVQGGDGGRAEVSGKETLNYSGLTDASAAKGATGNLLLDPSTITINGGSGTNASDGSVLYASNLEAQTANVYLLASGNVTVTDLDLNGGNGKLTMQNNVGLRIDSSTGIIKFNDPTNTIEVSGTGYIYLQVTRSGSLSNIGNLVASGPGVAAATGFFTGGVSDGVGTPAAGSITLFGSEGVTLGGSVTTNGGYVRIWADANNGGGGSLTLAKPITTNGGNLYLSTGTGGINMNSDMTLGTGRITFGADGTHTTGTNVLNGLLSASGDISISQSLQFGAGAGISTDGRLTISSASSMTGSGASLTLTASSFDLQQAIAGNSGTVTLKPYLAGTNVDIGAAGSGNMLIDTNALSKLSGFSNIIIGRNDGTGTTSVNADTSVAAAGRIELINQTLNVNGGALTNTTGDVTLTGNTLSIGNTVNAKGGTGKITLRPLAAGALVDVGGSTINTALLNQLQAATLEIGSSTSGDLTFSSDIATTATTVNLISGGNITATAGGVSAPHLVATAGGSVTISDSTFDFSTLSLTTGVNSSSSVTSSSAIWGTTSLNLGAGSSTTLTAASSLDLGGTINFNSGATTLALLSNAFTGTPTSSNKTLAGVTFDVIDHGNTLTVGAASSTLPGTTLSGFSGTKNITIGSAGTEVSTEAALNIATAAGGQLKLVGSHVNVGDDISVTVGSLALDSGNTLNIGHALTATDTVSLTTNNADIDGGSNGVITTNHLMVDIGGGDLSLATVQQVNTLSATGHNVALINGKSLVVNGVDASGLVGLWASGSSSDLTLAGTVSADSAGQAGGQMSMVLIADRNFINNVGSTVLDAGAGTWRVYSTSPLNDTRNGLTPDFKQYNANYFDGTVLGSGNGFFYSVAPTLTVGLTGTISKTYDGNTGASLANATLNATGAIDGDHVVVTASGASYDTKDAGTSKTVTASGVEFSASNGAMPVYGYTIAAPVTGTGVITPRTVSLSGSKTYDGTTALSGSNVTIGNLVDGETLGYSGATASDAHVATAGKYIDGITLTNGSGLASNYALPTLDAANAAVTITPATIAATAAIVGATSKTYDGTTAATGAGISGTATGVAGDVLVLDTSSVTLAYDSAHVVDASHIGATGSVGYMIASSSHGSQASDYVFTAPTLAAVDAGISAKAISAGAVSVAGKVYDGSTVANVSGGALSGVIEGDNVSTTLSGQYDNKNKGTGKDVTVTLGLSGSSTSDYVLETTTVHASGDIAAKTVDVGAISVATKFYDGTTAAIVSGGALTGVIAGEDVTTTLSGSYADPSAGIGKTVTVTLGLSGADAGNYQLSATQVTVSGSIGGNPAANAVSALQVQPNSSNGTQQSTTVNGSIADASTGSTLLPGTSGQAQLFGGSDARGSATPASSGNASPLQPAVQLSSEGEFRTAEGVSVATPAGPNDAPAQSKLAVFVADAGAGLSYQGQYEALDQAGSLSLLRQAGQPAGQPQLDGAVTLRTEATLGDARIELSLLSTGSLVVQVPSELATMSRDTLSAYALSALKASTSTGVDKVNAIVLRFVK</sequence>
<evidence type="ECO:0000256" key="3">
    <source>
        <dbReference type="ARBA" id="ARBA00022729"/>
    </source>
</evidence>
<reference evidence="7 8" key="1">
    <citation type="submission" date="2023-11" db="EMBL/GenBank/DDBJ databases">
        <title>Paucibacter sp. nov., isolated from fresh soil in Korea.</title>
        <authorList>
            <person name="Le N.T.T."/>
        </authorList>
    </citation>
    <scope>NUCLEOTIDE SEQUENCE [LARGE SCALE GENOMIC DNA]</scope>
    <source>
        <strain evidence="7 8">R3-3</strain>
    </source>
</reference>
<keyword evidence="2" id="KW-0964">Secreted</keyword>
<proteinExistence type="predicted"/>
<evidence type="ECO:0000313" key="8">
    <source>
        <dbReference type="Proteomes" id="UP001285263"/>
    </source>
</evidence>
<organism evidence="7 8">
    <name type="scientific">Roseateles agri</name>
    <dbReference type="NCBI Taxonomy" id="3098619"/>
    <lineage>
        <taxon>Bacteria</taxon>
        <taxon>Pseudomonadati</taxon>
        <taxon>Pseudomonadota</taxon>
        <taxon>Betaproteobacteria</taxon>
        <taxon>Burkholderiales</taxon>
        <taxon>Sphaerotilaceae</taxon>
        <taxon>Roseateles</taxon>
    </lineage>
</organism>
<dbReference type="Gene3D" id="2.160.20.10">
    <property type="entry name" value="Single-stranded right-handed beta-helix, Pectin lyase-like"/>
    <property type="match status" value="1"/>
</dbReference>
<dbReference type="PANTHER" id="PTHR12338">
    <property type="entry name" value="AUTOTRANSPORTER"/>
    <property type="match status" value="1"/>
</dbReference>
<comment type="caution">
    <text evidence="7">The sequence shown here is derived from an EMBL/GenBank/DDBJ whole genome shotgun (WGS) entry which is preliminary data.</text>
</comment>
<comment type="subcellular location">
    <subcellularLocation>
        <location evidence="1">Secreted</location>
    </subcellularLocation>
</comment>
<dbReference type="Pfam" id="PF13018">
    <property type="entry name" value="ESPR"/>
    <property type="match status" value="1"/>
</dbReference>
<dbReference type="NCBIfam" id="TIGR01901">
    <property type="entry name" value="adhes_NPXG"/>
    <property type="match status" value="1"/>
</dbReference>
<feature type="domain" description="Filamentous haemagglutinin FhaB/tRNA nuclease CdiA-like TPS" evidence="6">
    <location>
        <begin position="59"/>
        <end position="171"/>
    </location>
</feature>
<dbReference type="InterPro" id="IPR011050">
    <property type="entry name" value="Pectin_lyase_fold/virulence"/>
</dbReference>
<evidence type="ECO:0000256" key="2">
    <source>
        <dbReference type="ARBA" id="ARBA00022525"/>
    </source>
</evidence>
<dbReference type="Pfam" id="PF05860">
    <property type="entry name" value="TPS"/>
    <property type="match status" value="1"/>
</dbReference>
<feature type="transmembrane region" description="Helical" evidence="5">
    <location>
        <begin position="37"/>
        <end position="57"/>
    </location>
</feature>
<dbReference type="InterPro" id="IPR008638">
    <property type="entry name" value="FhaB/CdiA-like_TPS"/>
</dbReference>
<evidence type="ECO:0000313" key="7">
    <source>
        <dbReference type="EMBL" id="MDY0748687.1"/>
    </source>
</evidence>
<keyword evidence="5" id="KW-0812">Transmembrane</keyword>
<evidence type="ECO:0000259" key="6">
    <source>
        <dbReference type="SMART" id="SM00912"/>
    </source>
</evidence>
<evidence type="ECO:0000256" key="1">
    <source>
        <dbReference type="ARBA" id="ARBA00004613"/>
    </source>
</evidence>
<feature type="region of interest" description="Disordered" evidence="4">
    <location>
        <begin position="1727"/>
        <end position="1812"/>
    </location>
</feature>
<dbReference type="InterPro" id="IPR050909">
    <property type="entry name" value="Bact_Autotransporter_VF"/>
</dbReference>
<dbReference type="SMART" id="SM00912">
    <property type="entry name" value="Haemagg_act"/>
    <property type="match status" value="1"/>
</dbReference>
<keyword evidence="5" id="KW-1133">Transmembrane helix</keyword>
<dbReference type="Pfam" id="PF18657">
    <property type="entry name" value="YDG"/>
    <property type="match status" value="5"/>
</dbReference>
<dbReference type="Proteomes" id="UP001285263">
    <property type="component" value="Unassembled WGS sequence"/>
</dbReference>
<dbReference type="RefSeq" id="WP_320426654.1">
    <property type="nucleotide sequence ID" value="NZ_JAXCLA010000011.1"/>
</dbReference>
<dbReference type="PANTHER" id="PTHR12338:SF8">
    <property type="entry name" value="HEME_HEMOPEXIN-BINDING PROTEIN"/>
    <property type="match status" value="1"/>
</dbReference>
<feature type="compositionally biased region" description="Polar residues" evidence="4">
    <location>
        <begin position="1727"/>
        <end position="1762"/>
    </location>
</feature>
<dbReference type="SUPFAM" id="SSF51126">
    <property type="entry name" value="Pectin lyase-like"/>
    <property type="match status" value="1"/>
</dbReference>
<gene>
    <name evidence="7" type="ORF">SNE35_29585</name>
</gene>
<evidence type="ECO:0000256" key="5">
    <source>
        <dbReference type="SAM" id="Phobius"/>
    </source>
</evidence>
<protein>
    <submittedName>
        <fullName evidence="7">YDG domain-containing protein</fullName>
    </submittedName>
</protein>
<dbReference type="InterPro" id="IPR041248">
    <property type="entry name" value="YDG"/>
</dbReference>
<keyword evidence="8" id="KW-1185">Reference proteome</keyword>
<name>A0ABU5DQT9_9BURK</name>
<keyword evidence="5" id="KW-0472">Membrane</keyword>
<evidence type="ECO:0000256" key="4">
    <source>
        <dbReference type="SAM" id="MobiDB-lite"/>
    </source>
</evidence>
<dbReference type="InterPro" id="IPR012334">
    <property type="entry name" value="Pectin_lyas_fold"/>
</dbReference>
<dbReference type="InterPro" id="IPR024973">
    <property type="entry name" value="ESPR"/>
</dbReference>